<feature type="compositionally biased region" description="Low complexity" evidence="1">
    <location>
        <begin position="162"/>
        <end position="190"/>
    </location>
</feature>
<evidence type="ECO:0000256" key="1">
    <source>
        <dbReference type="SAM" id="MobiDB-lite"/>
    </source>
</evidence>
<gene>
    <name evidence="2" type="ORF">EGYM00163_LOCUS47042</name>
</gene>
<organism evidence="2">
    <name type="scientific">Eutreptiella gymnastica</name>
    <dbReference type="NCBI Taxonomy" id="73025"/>
    <lineage>
        <taxon>Eukaryota</taxon>
        <taxon>Discoba</taxon>
        <taxon>Euglenozoa</taxon>
        <taxon>Euglenida</taxon>
        <taxon>Spirocuta</taxon>
        <taxon>Euglenophyceae</taxon>
        <taxon>Eutreptiales</taxon>
        <taxon>Eutreptiaceae</taxon>
        <taxon>Eutreptiella</taxon>
    </lineage>
</organism>
<dbReference type="AlphaFoldDB" id="A0A7S4LKK8"/>
<reference evidence="2" key="1">
    <citation type="submission" date="2021-01" db="EMBL/GenBank/DDBJ databases">
        <authorList>
            <person name="Corre E."/>
            <person name="Pelletier E."/>
            <person name="Niang G."/>
            <person name="Scheremetjew M."/>
            <person name="Finn R."/>
            <person name="Kale V."/>
            <person name="Holt S."/>
            <person name="Cochrane G."/>
            <person name="Meng A."/>
            <person name="Brown T."/>
            <person name="Cohen L."/>
        </authorList>
    </citation>
    <scope>NUCLEOTIDE SEQUENCE</scope>
    <source>
        <strain evidence="2">CCMP1594</strain>
    </source>
</reference>
<feature type="region of interest" description="Disordered" evidence="1">
    <location>
        <begin position="141"/>
        <end position="190"/>
    </location>
</feature>
<name>A0A7S4LKK8_9EUGL</name>
<feature type="region of interest" description="Disordered" evidence="1">
    <location>
        <begin position="370"/>
        <end position="407"/>
    </location>
</feature>
<protein>
    <submittedName>
        <fullName evidence="2">Uncharacterized protein</fullName>
    </submittedName>
</protein>
<sequence length="469" mass="51202">MAIELYVGEDIPDLSVYSIGVTHYEAGGSADSDGPEFTFPADQAFAGQFIWVTYSKSDFQTFFEFPADYEDNAFKFMGSDVVELFKDGDVVDMFGELGEVGNDQPWAYYKGWARRYPGTGPDATFQINNWRFSGKNALDQNRNRNCRTPLSTRKYSCGRQSPGGSPYGSSPDSSPRSSPGSSPASEGCPDLVLTGVVTGGPSGVTAIELWAGEYIPDLSVYGLGVANNGGSGGTQEFTFPADALQANSHIWVTRDMGAFENYFEQYATYQWNDPGNSLDCDGDDAVELFKNGNVHDTFGDPSFSRWDYSNGWAYRKLGTGPDGSLFKPSSWVIKKNALLQGLNSRCLQPFPIEDYMYPCGFSPNRDSPNASPFVSFRPSPDRHSPNFSPFHSPPGDSPEPSQSPDQCFPIDEEIGGFRVSLDCPYGVDLLEKGICYVTCGVVVCPGYDETGIAGLCNPIPTGIHHNPRF</sequence>
<accession>A0A7S4LKK8</accession>
<proteinExistence type="predicted"/>
<evidence type="ECO:0000313" key="2">
    <source>
        <dbReference type="EMBL" id="CAE0835692.1"/>
    </source>
</evidence>
<dbReference type="EMBL" id="HBJA01136756">
    <property type="protein sequence ID" value="CAE0835692.1"/>
    <property type="molecule type" value="Transcribed_RNA"/>
</dbReference>